<evidence type="ECO:0000313" key="1">
    <source>
        <dbReference type="EMBL" id="KAJ8678755.1"/>
    </source>
</evidence>
<name>A0ACC2P5T8_9HYME</name>
<sequence length="445" mass="51006">MRLGFNRQLHLLLSRLNRVEKLLGIPHNPTSKKVPSEIAPMQQDGMSHRIPSGPRLLPVAKEIPAIQQKGSNIKRKVRQRLRRWLGEKLDQFSRQLYQVEKFFDIQPQLEDESVSHVVDSRQGNKSDLRAVLDNPSVAQNRNNCLGVSLQGSVMKEDCATNRSFTNNSTIPESECPSYPLPNAISIKMKEMADKILSDDPFLTLNQEDRSMIYEQILMLIKAENGDIETGLDDSFPASNQNGYSSRKLLNQKSEIKAEFVSRDLLGNSFASANEICFENHLAIDSVTMKKEKIDTQCVSMGLSLKVAETDRLQIPKRESESFREKRIHNRASSGTSFPAAEEAASPKNSAGQSMFKSKKACKRYRRRLREQVKWMRISFDKFESVQRLLLRYRWEYPHQFNSQVSVKAIVGNRPIIQYDLSQFEYESLVPPVSILLLLLYFKHDQ</sequence>
<proteinExistence type="predicted"/>
<organism evidence="1 2">
    <name type="scientific">Eretmocerus hayati</name>
    <dbReference type="NCBI Taxonomy" id="131215"/>
    <lineage>
        <taxon>Eukaryota</taxon>
        <taxon>Metazoa</taxon>
        <taxon>Ecdysozoa</taxon>
        <taxon>Arthropoda</taxon>
        <taxon>Hexapoda</taxon>
        <taxon>Insecta</taxon>
        <taxon>Pterygota</taxon>
        <taxon>Neoptera</taxon>
        <taxon>Endopterygota</taxon>
        <taxon>Hymenoptera</taxon>
        <taxon>Apocrita</taxon>
        <taxon>Proctotrupomorpha</taxon>
        <taxon>Chalcidoidea</taxon>
        <taxon>Aphelinidae</taxon>
        <taxon>Aphelininae</taxon>
        <taxon>Eretmocerus</taxon>
    </lineage>
</organism>
<dbReference type="Proteomes" id="UP001239111">
    <property type="component" value="Chromosome 2"/>
</dbReference>
<reference evidence="1" key="1">
    <citation type="submission" date="2023-04" db="EMBL/GenBank/DDBJ databases">
        <title>A chromosome-level genome assembly of the parasitoid wasp Eretmocerus hayati.</title>
        <authorList>
            <person name="Zhong Y."/>
            <person name="Liu S."/>
            <person name="Liu Y."/>
        </authorList>
    </citation>
    <scope>NUCLEOTIDE SEQUENCE</scope>
    <source>
        <strain evidence="1">ZJU_SS_LIU_2023</strain>
    </source>
</reference>
<evidence type="ECO:0000313" key="2">
    <source>
        <dbReference type="Proteomes" id="UP001239111"/>
    </source>
</evidence>
<dbReference type="EMBL" id="CM056742">
    <property type="protein sequence ID" value="KAJ8678755.1"/>
    <property type="molecule type" value="Genomic_DNA"/>
</dbReference>
<gene>
    <name evidence="1" type="ORF">QAD02_014542</name>
</gene>
<protein>
    <submittedName>
        <fullName evidence="1">Uncharacterized protein</fullName>
    </submittedName>
</protein>
<comment type="caution">
    <text evidence="1">The sequence shown here is derived from an EMBL/GenBank/DDBJ whole genome shotgun (WGS) entry which is preliminary data.</text>
</comment>
<keyword evidence="2" id="KW-1185">Reference proteome</keyword>
<accession>A0ACC2P5T8</accession>